<dbReference type="AlphaFoldDB" id="A0A1T4YLK3"/>
<dbReference type="OrthoDB" id="3831395at2"/>
<protein>
    <submittedName>
        <fullName evidence="1">Uncharacterized protein</fullName>
    </submittedName>
</protein>
<gene>
    <name evidence="1" type="ORF">SAMN06295964_0002</name>
</gene>
<evidence type="ECO:0000313" key="1">
    <source>
        <dbReference type="EMBL" id="SKB02636.1"/>
    </source>
</evidence>
<reference evidence="2" key="1">
    <citation type="submission" date="2017-02" db="EMBL/GenBank/DDBJ databases">
        <authorList>
            <person name="Varghese N."/>
            <person name="Submissions S."/>
        </authorList>
    </citation>
    <scope>NUCLEOTIDE SEQUENCE [LARGE SCALE GENOMIC DNA]</scope>
    <source>
        <strain evidence="2">9H-4</strain>
    </source>
</reference>
<name>A0A1T4YLK3_9ACTN</name>
<dbReference type="RefSeq" id="WP_078698245.1">
    <property type="nucleotide sequence ID" value="NZ_LT796768.1"/>
</dbReference>
<evidence type="ECO:0000313" key="2">
    <source>
        <dbReference type="Proteomes" id="UP000191040"/>
    </source>
</evidence>
<sequence length="78" mass="8495">MAIVLRGRSVCHLCGRVMRSEDDIALFPPGLFVADSVFAHLNDASVHRFCLEGTAQSNEALDALAEYEATGWHDCTDA</sequence>
<dbReference type="Proteomes" id="UP000191040">
    <property type="component" value="Chromosome I"/>
</dbReference>
<keyword evidence="2" id="KW-1185">Reference proteome</keyword>
<accession>A0A1T4YLK3</accession>
<dbReference type="EMBL" id="LT796768">
    <property type="protein sequence ID" value="SKB02636.1"/>
    <property type="molecule type" value="Genomic_DNA"/>
</dbReference>
<proteinExistence type="predicted"/>
<organism evidence="1 2">
    <name type="scientific">Aeromicrobium choanae</name>
    <dbReference type="NCBI Taxonomy" id="1736691"/>
    <lineage>
        <taxon>Bacteria</taxon>
        <taxon>Bacillati</taxon>
        <taxon>Actinomycetota</taxon>
        <taxon>Actinomycetes</taxon>
        <taxon>Propionibacteriales</taxon>
        <taxon>Nocardioidaceae</taxon>
        <taxon>Aeromicrobium</taxon>
    </lineage>
</organism>